<name>A0AC55DQ66_ECHTE</name>
<reference evidence="2" key="1">
    <citation type="submission" date="2025-08" db="UniProtKB">
        <authorList>
            <consortium name="RefSeq"/>
        </authorList>
    </citation>
    <scope>IDENTIFICATION</scope>
</reference>
<organism evidence="1 2">
    <name type="scientific">Echinops telfairi</name>
    <name type="common">Lesser hedgehog tenrec</name>
    <dbReference type="NCBI Taxonomy" id="9371"/>
    <lineage>
        <taxon>Eukaryota</taxon>
        <taxon>Metazoa</taxon>
        <taxon>Chordata</taxon>
        <taxon>Craniata</taxon>
        <taxon>Vertebrata</taxon>
        <taxon>Euteleostomi</taxon>
        <taxon>Mammalia</taxon>
        <taxon>Eutheria</taxon>
        <taxon>Afrotheria</taxon>
        <taxon>Tenrecidae</taxon>
        <taxon>Tenrecinae</taxon>
        <taxon>Echinops</taxon>
    </lineage>
</organism>
<evidence type="ECO:0000313" key="1">
    <source>
        <dbReference type="Proteomes" id="UP000694863"/>
    </source>
</evidence>
<proteinExistence type="predicted"/>
<keyword evidence="1" id="KW-1185">Reference proteome</keyword>
<dbReference type="RefSeq" id="XP_045153885.1">
    <property type="nucleotide sequence ID" value="XM_045297950.1"/>
</dbReference>
<sequence>MGNTTPNASCQVFLKYYHVEQLNLLLREVLGRVVVLQAYTKGWLGARRYKRVREKREKGAIAIQSAWRGYDARKKFKKISNRRSESAVHSQAVPRDSVDHQSSPQVESSNGKADTSNNSSKENRHLQAQSSPNVCDVFRQQAKKHSVSGTDPVSPQTCHSAPDHQGQSPWGDPGKPGSENGPSQKQRTPRRRCQQPKMLSSPEDTMYYNQLNGTLDYQGSRRKPRKLGQIKLLDGEDEYYKFLSPVDSIPQEDSSARRFFFSSSSKGKSFAQH</sequence>
<evidence type="ECO:0000313" key="2">
    <source>
        <dbReference type="RefSeq" id="XP_045153885.1"/>
    </source>
</evidence>
<accession>A0AC55DQ66</accession>
<protein>
    <submittedName>
        <fullName evidence="2">Myosin-IIIb-like</fullName>
    </submittedName>
</protein>
<gene>
    <name evidence="2" type="primary">LOC123520887</name>
</gene>
<dbReference type="Proteomes" id="UP000694863">
    <property type="component" value="Unplaced"/>
</dbReference>